<feature type="signal peptide" evidence="1">
    <location>
        <begin position="1"/>
        <end position="28"/>
    </location>
</feature>
<dbReference type="EMBL" id="CP045875">
    <property type="protein sequence ID" value="QGG49311.1"/>
    <property type="molecule type" value="Genomic_DNA"/>
</dbReference>
<proteinExistence type="predicted"/>
<name>A0A5Q2N4S6_9FIRM</name>
<dbReference type="InterPro" id="IPR036365">
    <property type="entry name" value="PGBD-like_sf"/>
</dbReference>
<dbReference type="AlphaFoldDB" id="A0A5Q2N4S6"/>
<keyword evidence="1" id="KW-0732">Signal</keyword>
<dbReference type="KEGG" id="hcv:FTV88_3245"/>
<sequence length="234" mass="26215">MNRRQFMAASLALLASITVAPSESIASAFTVNNRLLRHGVTGQDVQLLQSRLRDMGFLHVNPTGFFGTLTHDAVIAFQRFRGLQVDGIVGNQTLQALRPQMVQWSRATLLLPRGTDVLLTEPLSGQSFRARRTGGVNHADMEPLTWNETDRFRRIYGGRWSWERKPMIITIRGWRLAGSINGMPHDYNTLNNGFPGHFCIHFLGSRTHVRDALGSNQEDRQHQAAVRIAAGYGP</sequence>
<dbReference type="Proteomes" id="UP000366051">
    <property type="component" value="Chromosome"/>
</dbReference>
<accession>A0A5Q2N4S6</accession>
<feature type="domain" description="Peptidoglycan binding-like" evidence="2">
    <location>
        <begin position="41"/>
        <end position="97"/>
    </location>
</feature>
<dbReference type="InterPro" id="IPR036366">
    <property type="entry name" value="PGBDSf"/>
</dbReference>
<dbReference type="InterPro" id="IPR002477">
    <property type="entry name" value="Peptidoglycan-bd-like"/>
</dbReference>
<dbReference type="Gene3D" id="1.10.101.10">
    <property type="entry name" value="PGBD-like superfamily/PGBD"/>
    <property type="match status" value="1"/>
</dbReference>
<gene>
    <name evidence="3" type="ORF">FTV88_3245</name>
</gene>
<keyword evidence="4" id="KW-1185">Reference proteome</keyword>
<dbReference type="SUPFAM" id="SSF47090">
    <property type="entry name" value="PGBD-like"/>
    <property type="match status" value="1"/>
</dbReference>
<dbReference type="OrthoDB" id="529831at2"/>
<evidence type="ECO:0000313" key="4">
    <source>
        <dbReference type="Proteomes" id="UP000366051"/>
    </source>
</evidence>
<feature type="chain" id="PRO_5024415087" evidence="1">
    <location>
        <begin position="29"/>
        <end position="234"/>
    </location>
</feature>
<protein>
    <submittedName>
        <fullName evidence="3">Peptidoglycan binding domain 1, putative</fullName>
    </submittedName>
</protein>
<organism evidence="3 4">
    <name type="scientific">Heliorestis convoluta</name>
    <dbReference type="NCBI Taxonomy" id="356322"/>
    <lineage>
        <taxon>Bacteria</taxon>
        <taxon>Bacillati</taxon>
        <taxon>Bacillota</taxon>
        <taxon>Clostridia</taxon>
        <taxon>Eubacteriales</taxon>
        <taxon>Heliobacteriaceae</taxon>
        <taxon>Heliorestis</taxon>
    </lineage>
</organism>
<evidence type="ECO:0000256" key="1">
    <source>
        <dbReference type="SAM" id="SignalP"/>
    </source>
</evidence>
<reference evidence="4" key="1">
    <citation type="submission" date="2019-11" db="EMBL/GenBank/DDBJ databases">
        <title>Genome sequence of Heliorestis convoluta strain HH, an alkaliphilic and minimalistic phototrophic bacterium from a soda lake in Egypt.</title>
        <authorList>
            <person name="Dewey E.D."/>
            <person name="Stokes L.M."/>
            <person name="Burchell B.M."/>
            <person name="Shaffer K.N."/>
            <person name="Huntington A.M."/>
            <person name="Baker J.M."/>
            <person name="Nadendla S."/>
            <person name="Giglio M.G."/>
            <person name="Touchman J.W."/>
            <person name="Blankenship R.E."/>
            <person name="Madigan M.T."/>
            <person name="Sattley W.M."/>
        </authorList>
    </citation>
    <scope>NUCLEOTIDE SEQUENCE [LARGE SCALE GENOMIC DNA]</scope>
    <source>
        <strain evidence="4">HH</strain>
    </source>
</reference>
<dbReference type="Pfam" id="PF01471">
    <property type="entry name" value="PG_binding_1"/>
    <property type="match status" value="1"/>
</dbReference>
<evidence type="ECO:0000259" key="2">
    <source>
        <dbReference type="Pfam" id="PF01471"/>
    </source>
</evidence>
<evidence type="ECO:0000313" key="3">
    <source>
        <dbReference type="EMBL" id="QGG49311.1"/>
    </source>
</evidence>
<dbReference type="RefSeq" id="WP_153726319.1">
    <property type="nucleotide sequence ID" value="NZ_CP045875.1"/>
</dbReference>